<dbReference type="GO" id="GO:0032259">
    <property type="term" value="P:methylation"/>
    <property type="evidence" value="ECO:0007669"/>
    <property type="project" value="InterPro"/>
</dbReference>
<dbReference type="Pfam" id="PF01728">
    <property type="entry name" value="FtsJ"/>
    <property type="match status" value="1"/>
</dbReference>
<name>S3L919_9SPIR</name>
<dbReference type="Gene3D" id="3.40.50.150">
    <property type="entry name" value="Vaccinia Virus protein VP39"/>
    <property type="match status" value="1"/>
</dbReference>
<proteinExistence type="predicted"/>
<evidence type="ECO:0000259" key="1">
    <source>
        <dbReference type="Pfam" id="PF01728"/>
    </source>
</evidence>
<dbReference type="HOGENOM" id="CLU_051814_0_0_12"/>
<dbReference type="InterPro" id="IPR029063">
    <property type="entry name" value="SAM-dependent_MTases_sf"/>
</dbReference>
<comment type="caution">
    <text evidence="2">The sequence shown here is derived from an EMBL/GenBank/DDBJ whole genome shotgun (WGS) entry which is preliminary data.</text>
</comment>
<dbReference type="PANTHER" id="PTHR37524">
    <property type="entry name" value="RIBOSOMAL RNA LARGE SUBUNIT METHYLTRANSFERASE M"/>
    <property type="match status" value="1"/>
</dbReference>
<accession>S3L919</accession>
<dbReference type="PANTHER" id="PTHR37524:SF2">
    <property type="entry name" value="RIBOSOMAL RNA METHYLTRANSFERASE FTSJ DOMAIN-CONTAINING PROTEIN"/>
    <property type="match status" value="1"/>
</dbReference>
<keyword evidence="3" id="KW-1185">Reference proteome</keyword>
<organism evidence="2 3">
    <name type="scientific">Treponema vincentii F0403</name>
    <dbReference type="NCBI Taxonomy" id="1125702"/>
    <lineage>
        <taxon>Bacteria</taxon>
        <taxon>Pseudomonadati</taxon>
        <taxon>Spirochaetota</taxon>
        <taxon>Spirochaetia</taxon>
        <taxon>Spirochaetales</taxon>
        <taxon>Treponemataceae</taxon>
        <taxon>Treponema</taxon>
    </lineage>
</organism>
<dbReference type="EMBL" id="ATFC01000009">
    <property type="protein sequence ID" value="EPF46175.1"/>
    <property type="molecule type" value="Genomic_DNA"/>
</dbReference>
<dbReference type="RefSeq" id="WP_016519030.1">
    <property type="nucleotide sequence ID" value="NZ_KE332512.1"/>
</dbReference>
<protein>
    <recommendedName>
        <fullName evidence="1">Ribosomal RNA methyltransferase FtsJ domain-containing protein</fullName>
    </recommendedName>
</protein>
<evidence type="ECO:0000313" key="2">
    <source>
        <dbReference type="EMBL" id="EPF46175.1"/>
    </source>
</evidence>
<dbReference type="GeneID" id="301461829"/>
<dbReference type="GO" id="GO:0008168">
    <property type="term" value="F:methyltransferase activity"/>
    <property type="evidence" value="ECO:0007669"/>
    <property type="project" value="InterPro"/>
</dbReference>
<reference evidence="2 3" key="1">
    <citation type="submission" date="2013-04" db="EMBL/GenBank/DDBJ databases">
        <title>The Genome Sequence of Treponema vincentii F0403.</title>
        <authorList>
            <consortium name="The Broad Institute Genomics Platform"/>
            <person name="Earl A."/>
            <person name="Ward D."/>
            <person name="Feldgarden M."/>
            <person name="Gevers D."/>
            <person name="Leonetti C."/>
            <person name="Izard J."/>
            <person name="Walker B."/>
            <person name="Young S."/>
            <person name="Zeng Q."/>
            <person name="Gargeya S."/>
            <person name="Fitzgerald M."/>
            <person name="Haas B."/>
            <person name="Abouelleil A."/>
            <person name="Allen A.W."/>
            <person name="Alvarado L."/>
            <person name="Arachchi H.M."/>
            <person name="Berlin A.M."/>
            <person name="Chapman S.B."/>
            <person name="Gainer-Dewar J."/>
            <person name="Goldberg J."/>
            <person name="Griggs A."/>
            <person name="Gujja S."/>
            <person name="Hansen M."/>
            <person name="Howarth C."/>
            <person name="Imamovic A."/>
            <person name="Ireland A."/>
            <person name="Larimer J."/>
            <person name="McCowan C."/>
            <person name="Murphy C."/>
            <person name="Pearson M."/>
            <person name="Poon T.W."/>
            <person name="Priest M."/>
            <person name="Roberts A."/>
            <person name="Saif S."/>
            <person name="Shea T."/>
            <person name="Sisk P."/>
            <person name="Sykes S."/>
            <person name="Wortman J."/>
            <person name="Nusbaum C."/>
            <person name="Birren B."/>
        </authorList>
    </citation>
    <scope>NUCLEOTIDE SEQUENCE [LARGE SCALE GENOMIC DNA]</scope>
    <source>
        <strain evidence="2 3">F0403</strain>
    </source>
</reference>
<dbReference type="Proteomes" id="UP000014605">
    <property type="component" value="Unassembled WGS sequence"/>
</dbReference>
<dbReference type="PATRIC" id="fig|1125702.3.peg.1739"/>
<feature type="domain" description="Ribosomal RNA methyltransferase FtsJ" evidence="1">
    <location>
        <begin position="241"/>
        <end position="310"/>
    </location>
</feature>
<sequence>MMMDLCKIAAAEVYGAVCKLTGKAWIPVKGFERHLDEELALQAGGVAGHTRRFLSNGSADSGLNDTAAPVSRLVYCEEIEREVFWKQLCWEEPFVMRFRSIGEAAELLRAIQRNWAHYPLNCFRRAELIGEKLPYISKKEKQYPYTVPLTGMGVWSLLDEHTLIASAKTSSPFPLGVIRFAEDHQNPPSRAYLKLWEALTLLDFYYRRAAEISFQPAKTRVAEAHLLSTPSVPADWALPQAGARCVDAGACPGGWTWVLNNLGAEITAIDRSPLADFLMREPRITFMQHDAFTLNPESLGTQDWVFSDVICYPPRLLEWVERWRASGLCSKFVCTIKMQGAPDFDTIRRFAQFPHSKIVHLTANKHELTWLCAPFIDINK</sequence>
<evidence type="ECO:0000313" key="3">
    <source>
        <dbReference type="Proteomes" id="UP000014605"/>
    </source>
</evidence>
<dbReference type="InterPro" id="IPR002877">
    <property type="entry name" value="RNA_MeTrfase_FtsJ_dom"/>
</dbReference>
<dbReference type="SUPFAM" id="SSF53335">
    <property type="entry name" value="S-adenosyl-L-methionine-dependent methyltransferases"/>
    <property type="match status" value="1"/>
</dbReference>
<dbReference type="AlphaFoldDB" id="S3L919"/>
<gene>
    <name evidence="2" type="ORF">HMPREF1222_01687</name>
</gene>